<dbReference type="PANTHER" id="PTHR33050">
    <property type="entry name" value="REVERSE TRANSCRIPTASE DOMAIN-CONTAINING PROTEIN"/>
    <property type="match status" value="1"/>
</dbReference>
<evidence type="ECO:0008006" key="4">
    <source>
        <dbReference type="Google" id="ProtNLM"/>
    </source>
</evidence>
<evidence type="ECO:0000256" key="1">
    <source>
        <dbReference type="SAM" id="MobiDB-lite"/>
    </source>
</evidence>
<dbReference type="PANTHER" id="PTHR33050:SF7">
    <property type="entry name" value="RIBONUCLEASE H"/>
    <property type="match status" value="1"/>
</dbReference>
<dbReference type="Proteomes" id="UP000078113">
    <property type="component" value="Unassembled WGS sequence"/>
</dbReference>
<dbReference type="SUPFAM" id="SSF56672">
    <property type="entry name" value="DNA/RNA polymerases"/>
    <property type="match status" value="1"/>
</dbReference>
<evidence type="ECO:0000313" key="2">
    <source>
        <dbReference type="EMBL" id="KAE8267449.1"/>
    </source>
</evidence>
<dbReference type="InterPro" id="IPR043502">
    <property type="entry name" value="DNA/RNA_pol_sf"/>
</dbReference>
<organism evidence="2 3">
    <name type="scientific">Tilletia walkeri</name>
    <dbReference type="NCBI Taxonomy" id="117179"/>
    <lineage>
        <taxon>Eukaryota</taxon>
        <taxon>Fungi</taxon>
        <taxon>Dikarya</taxon>
        <taxon>Basidiomycota</taxon>
        <taxon>Ustilaginomycotina</taxon>
        <taxon>Exobasidiomycetes</taxon>
        <taxon>Tilletiales</taxon>
        <taxon>Tilletiaceae</taxon>
        <taxon>Tilletia</taxon>
    </lineage>
</organism>
<dbReference type="InterPro" id="IPR043128">
    <property type="entry name" value="Rev_trsase/Diguanyl_cyclase"/>
</dbReference>
<accession>A0A8X7T3V3</accession>
<gene>
    <name evidence="2" type="ORF">A4X09_0g4891</name>
</gene>
<feature type="region of interest" description="Disordered" evidence="1">
    <location>
        <begin position="179"/>
        <end position="220"/>
    </location>
</feature>
<proteinExistence type="predicted"/>
<dbReference type="EMBL" id="LWDG02000227">
    <property type="protein sequence ID" value="KAE8267449.1"/>
    <property type="molecule type" value="Genomic_DNA"/>
</dbReference>
<dbReference type="InterPro" id="IPR052055">
    <property type="entry name" value="Hepadnavirus_pol/RT"/>
</dbReference>
<reference evidence="2" key="1">
    <citation type="submission" date="2016-04" db="EMBL/GenBank/DDBJ databases">
        <authorList>
            <person name="Nguyen H.D."/>
            <person name="Samba Siva P."/>
            <person name="Cullis J."/>
            <person name="Levesque C.A."/>
            <person name="Hambleton S."/>
        </authorList>
    </citation>
    <scope>NUCLEOTIDE SEQUENCE</scope>
    <source>
        <strain evidence="2">DAOMC 236422</strain>
    </source>
</reference>
<reference evidence="2" key="2">
    <citation type="journal article" date="2019" name="IMA Fungus">
        <title>Genome sequencing and comparison of five Tilletia species to identify candidate genes for the detection of regulated species infecting wheat.</title>
        <authorList>
            <person name="Nguyen H.D.T."/>
            <person name="Sultana T."/>
            <person name="Kesanakurti P."/>
            <person name="Hambleton S."/>
        </authorList>
    </citation>
    <scope>NUCLEOTIDE SEQUENCE</scope>
    <source>
        <strain evidence="2">DAOMC 236422</strain>
    </source>
</reference>
<name>A0A8X7T3V3_9BASI</name>
<comment type="caution">
    <text evidence="2">The sequence shown here is derived from an EMBL/GenBank/DDBJ whole genome shotgun (WGS) entry which is preliminary data.</text>
</comment>
<dbReference type="Gene3D" id="3.30.70.270">
    <property type="match status" value="1"/>
</dbReference>
<dbReference type="AlphaFoldDB" id="A0A8X7T3V3"/>
<keyword evidence="3" id="KW-1185">Reference proteome</keyword>
<sequence>MRRSVFYPNMTGKTLEEYNAWHLRDTALPFPEWSQAINTLIHLFRSVRVTPEGSTSTSDPITMLSEHILNIGSQVTSLNWPIWREYDIRIRRMIWTKRPKGIGLAFPVDRIHASTLDAAEQATTGKRGSLFDFSALLEAAWFSVISASGAEIARMVKTLNASMAFAISSLMSRAAPQEVKASTSSSSDVAAGKKRKVEHSASAQDIQRPFQAGTTSQPARPPPPAFCIVCRVVTDQHSWNRCPGPAPSGLNSVPDGKGWIWVGKDKRVCAKHNANVSCPGAQCFYGHYCSQCGIDGHRAVNHGFVTPGSSTASSHASPPGFLAATSGSGAPANTSVVEAFTCISSPLCSNRFQLAVDSLPDDLKPFFAHIPSSIRQGFSLGNFPSPTFTHIRNNHFQAEQQPIIDEWVSKSLQQGFIAGPFAPEDVQSKVGPFHTSPLHIVTKTNEHGEVLKHRVVYDASYPKQRPGRPPPPVPSLNSYIRKEDYPCDWLTVLETKVLLRTLPPWARVAGFDLSDAFQQIPNRPSERTLLCLIVAGLVYVWLVGIFGTRSIGGIFGQVCDLTCHYIEVSLPDIILRHYVDDFLCVDLAPPTSPLANRPWDTILQEVKALGWQIHPKKQFPWCRRFDYLGIVWDLDAASASLTPSKQAKFRAKILAALAKPLVTEKEVASIIGSCQHACVLAVERRSRLNLLYAFRNTFRGSHSYTTKHITTAAIRELNDWAEFFARGPVSCSLAISYTPFHLPLFTDASDFALGVVLGNSALSIPLPPDYCSLPGINIGVGEAWAYELGVRLAIAAGARDCMLVINVDNQGVVFGVRRGRSRNVLANQAIGRAAEIALAANVEVSIRYVRSADNLADAPSRGDWANYSPLDLPYDTPWIDVLTPFYSQ</sequence>
<protein>
    <recommendedName>
        <fullName evidence="4">Reverse transcriptase domain-containing protein</fullName>
    </recommendedName>
</protein>
<evidence type="ECO:0000313" key="3">
    <source>
        <dbReference type="Proteomes" id="UP000078113"/>
    </source>
</evidence>
<dbReference type="Gene3D" id="3.10.10.10">
    <property type="entry name" value="HIV Type 1 Reverse Transcriptase, subunit A, domain 1"/>
    <property type="match status" value="1"/>
</dbReference>